<accession>A0A2S9WTJ2</accession>
<keyword evidence="3" id="KW-1185">Reference proteome</keyword>
<evidence type="ECO:0000313" key="3">
    <source>
        <dbReference type="Proteomes" id="UP000239532"/>
    </source>
</evidence>
<dbReference type="OrthoDB" id="1118734at2"/>
<comment type="caution">
    <text evidence="2">The sequence shown here is derived from an EMBL/GenBank/DDBJ whole genome shotgun (WGS) entry which is preliminary data.</text>
</comment>
<keyword evidence="1" id="KW-0732">Signal</keyword>
<feature type="chain" id="PRO_5015680812" description="DUF2490 domain-containing protein" evidence="1">
    <location>
        <begin position="20"/>
        <end position="226"/>
    </location>
</feature>
<gene>
    <name evidence="2" type="ORF">BST86_06565</name>
</gene>
<sequence length="226" mass="26381">MKNLSSLLFILLFCQVGLSQNGLSETGLWSQYFYSLPIGNKWKVAGDFQYRTYELSSDFQQFIARAAVAYTPAIGVVELHAGYGYFYGEPFGDMDGSTSEHRLHQDVWLDTNAGKTVSIRHRFRFEERFVENQDFRSRVRYTIFVNIHFYKDEQQSKFYLPFWNEVFINGETQLRNTTVNRFDRNWSFGGVGYRISQDLRAQAGYMREITSNTSKGQLVLSVFQSF</sequence>
<name>A0A2S9WTJ2_9FLAO</name>
<dbReference type="InterPro" id="IPR019619">
    <property type="entry name" value="DUF2490"/>
</dbReference>
<dbReference type="RefSeq" id="WP_105982580.1">
    <property type="nucleotide sequence ID" value="NZ_MQUC01000003.1"/>
</dbReference>
<proteinExistence type="predicted"/>
<dbReference type="Pfam" id="PF10677">
    <property type="entry name" value="DUF2490"/>
    <property type="match status" value="1"/>
</dbReference>
<evidence type="ECO:0008006" key="4">
    <source>
        <dbReference type="Google" id="ProtNLM"/>
    </source>
</evidence>
<evidence type="ECO:0000256" key="1">
    <source>
        <dbReference type="SAM" id="SignalP"/>
    </source>
</evidence>
<protein>
    <recommendedName>
        <fullName evidence="4">DUF2490 domain-containing protein</fullName>
    </recommendedName>
</protein>
<reference evidence="2 3" key="1">
    <citation type="submission" date="2016-11" db="EMBL/GenBank/DDBJ databases">
        <title>Trade-off between light-utilization and light-protection in marine flavobacteria.</title>
        <authorList>
            <person name="Kumagai Y."/>
        </authorList>
    </citation>
    <scope>NUCLEOTIDE SEQUENCE [LARGE SCALE GENOMIC DNA]</scope>
    <source>
        <strain evidence="2 3">JCM 17109</strain>
    </source>
</reference>
<dbReference type="EMBL" id="MQUC01000003">
    <property type="protein sequence ID" value="PRP66785.1"/>
    <property type="molecule type" value="Genomic_DNA"/>
</dbReference>
<organism evidence="2 3">
    <name type="scientific">Nonlabens agnitus</name>
    <dbReference type="NCBI Taxonomy" id="870484"/>
    <lineage>
        <taxon>Bacteria</taxon>
        <taxon>Pseudomonadati</taxon>
        <taxon>Bacteroidota</taxon>
        <taxon>Flavobacteriia</taxon>
        <taxon>Flavobacteriales</taxon>
        <taxon>Flavobacteriaceae</taxon>
        <taxon>Nonlabens</taxon>
    </lineage>
</organism>
<dbReference type="AlphaFoldDB" id="A0A2S9WTJ2"/>
<feature type="signal peptide" evidence="1">
    <location>
        <begin position="1"/>
        <end position="19"/>
    </location>
</feature>
<evidence type="ECO:0000313" key="2">
    <source>
        <dbReference type="EMBL" id="PRP66785.1"/>
    </source>
</evidence>
<dbReference type="Proteomes" id="UP000239532">
    <property type="component" value="Unassembled WGS sequence"/>
</dbReference>